<proteinExistence type="inferred from homology"/>
<dbReference type="Pfam" id="PF01546">
    <property type="entry name" value="Peptidase_M20"/>
    <property type="match status" value="1"/>
</dbReference>
<protein>
    <submittedName>
        <fullName evidence="5">Amidohydrolase</fullName>
    </submittedName>
    <submittedName>
        <fullName evidence="6">Hippurate hydrolase</fullName>
    </submittedName>
</protein>
<feature type="binding site" evidence="3">
    <location>
        <position position="102"/>
    </location>
    <ligand>
        <name>Mn(2+)</name>
        <dbReference type="ChEBI" id="CHEBI:29035"/>
        <label>2</label>
    </ligand>
</feature>
<dbReference type="CDD" id="cd05666">
    <property type="entry name" value="M20_Acy1-like"/>
    <property type="match status" value="1"/>
</dbReference>
<comment type="similarity">
    <text evidence="1">Belongs to the peptidase M20 family.</text>
</comment>
<evidence type="ECO:0000313" key="8">
    <source>
        <dbReference type="Proteomes" id="UP000231702"/>
    </source>
</evidence>
<keyword evidence="3" id="KW-0464">Manganese</keyword>
<dbReference type="InterPro" id="IPR002933">
    <property type="entry name" value="Peptidase_M20"/>
</dbReference>
<evidence type="ECO:0000313" key="6">
    <source>
        <dbReference type="EMBL" id="SNY52330.1"/>
    </source>
</evidence>
<dbReference type="AlphaFoldDB" id="A0A285IWA9"/>
<reference evidence="5 8" key="2">
    <citation type="journal article" date="2018" name="Int. J. Syst. Evol. Microbiol.">
        <title>Pseudooceanicola lipolyticus sp. nov., a marine alphaproteobacterium, reclassification of Oceanicola flagellatus as Pseudooceanicola flagellatus comb. nov. and emended description of the genus Pseudooceanicola.</title>
        <authorList>
            <person name="Huang M.-M."/>
            <person name="Guo L.-L."/>
            <person name="Wu Y.-H."/>
            <person name="Lai Q.-L."/>
            <person name="Shao Z.-Z."/>
            <person name="Wang C.-S."/>
            <person name="Wu M."/>
            <person name="Xu X.-W."/>
        </authorList>
    </citation>
    <scope>NUCLEOTIDE SEQUENCE [LARGE SCALE GENOMIC DNA]</scope>
    <source>
        <strain evidence="5 8">Ar-45</strain>
    </source>
</reference>
<dbReference type="PIRSF" id="PIRSF005962">
    <property type="entry name" value="Pept_M20D_amidohydro"/>
    <property type="match status" value="1"/>
</dbReference>
<keyword evidence="8" id="KW-1185">Reference proteome</keyword>
<gene>
    <name evidence="5" type="ORF">CVM39_19730</name>
    <name evidence="6" type="ORF">SAMN06297129_2269</name>
</gene>
<dbReference type="SUPFAM" id="SSF53187">
    <property type="entry name" value="Zn-dependent exopeptidases"/>
    <property type="match status" value="1"/>
</dbReference>
<comment type="cofactor">
    <cofactor evidence="3">
        <name>Mn(2+)</name>
        <dbReference type="ChEBI" id="CHEBI:29035"/>
    </cofactor>
    <text evidence="3">The Mn(2+) ion enhances activity.</text>
</comment>
<dbReference type="EMBL" id="PGTD01000023">
    <property type="protein sequence ID" value="PJE25931.1"/>
    <property type="molecule type" value="Genomic_DNA"/>
</dbReference>
<dbReference type="Proteomes" id="UP000231655">
    <property type="component" value="Unassembled WGS sequence"/>
</dbReference>
<dbReference type="Gene3D" id="3.40.630.10">
    <property type="entry name" value="Zn peptidases"/>
    <property type="match status" value="1"/>
</dbReference>
<accession>A0A285IWA9</accession>
<dbReference type="PANTHER" id="PTHR11014:SF63">
    <property type="entry name" value="METALLOPEPTIDASE, PUTATIVE (AFU_ORTHOLOGUE AFUA_6G09600)-RELATED"/>
    <property type="match status" value="1"/>
</dbReference>
<evidence type="ECO:0000313" key="5">
    <source>
        <dbReference type="EMBL" id="PJE25931.1"/>
    </source>
</evidence>
<dbReference type="InterPro" id="IPR011650">
    <property type="entry name" value="Peptidase_M20_dimer"/>
</dbReference>
<dbReference type="EMBL" id="OBEA01000004">
    <property type="protein sequence ID" value="SNY52330.1"/>
    <property type="molecule type" value="Genomic_DNA"/>
</dbReference>
<dbReference type="PANTHER" id="PTHR11014">
    <property type="entry name" value="PEPTIDASE M20 FAMILY MEMBER"/>
    <property type="match status" value="1"/>
</dbReference>
<dbReference type="InterPro" id="IPR017439">
    <property type="entry name" value="Amidohydrolase"/>
</dbReference>
<feature type="binding site" evidence="3">
    <location>
        <position position="137"/>
    </location>
    <ligand>
        <name>Mn(2+)</name>
        <dbReference type="ChEBI" id="CHEBI:29035"/>
        <label>2</label>
    </ligand>
</feature>
<feature type="domain" description="Peptidase M20 dimerisation" evidence="4">
    <location>
        <begin position="186"/>
        <end position="282"/>
    </location>
</feature>
<evidence type="ECO:0000256" key="1">
    <source>
        <dbReference type="ARBA" id="ARBA00006153"/>
    </source>
</evidence>
<sequence length="389" mass="41702">MPVVNRIAGLAEEMEGWRKQLHQIPEIGFDCFETAAFVAARLAEFGITEVHEGIAKTGIVAIIEGREPGPTIGLRADMDALPMAEETGLPHASTREGAMHACGHDGHTTMLLGAAKYLSETRNFAGRVALIFQPAEEDGGGGGRMVEAGIMEDFDISEVYALHNAPGMPVGTFRTAPGAMMASVDTIHIHVTGTGGHAATPHETVDPIAATVGIYNAIQTVISRNHDPVKDLVISITQIHTGSAENVVPEKAYMMGTVRTYDAAVQDLVERRLNEIVQGQAAAYGVKAELIYERWYPATINNPEKAAFAADVAREVVGENAVLFNDERQMGAEDFSFLLNARPGAYLFLGQGDTAPVHHPKFDFNDEISPVGASFFARAVETALPLKGN</sequence>
<keyword evidence="3" id="KW-0479">Metal-binding</keyword>
<dbReference type="Pfam" id="PF07687">
    <property type="entry name" value="M20_dimer"/>
    <property type="match status" value="1"/>
</dbReference>
<dbReference type="Gene3D" id="3.30.70.360">
    <property type="match status" value="1"/>
</dbReference>
<dbReference type="SUPFAM" id="SSF55031">
    <property type="entry name" value="Bacterial exopeptidase dimerisation domain"/>
    <property type="match status" value="1"/>
</dbReference>
<reference evidence="6 7" key="1">
    <citation type="submission" date="2017-09" db="EMBL/GenBank/DDBJ databases">
        <authorList>
            <person name="Ehlers B."/>
            <person name="Leendertz F.H."/>
        </authorList>
    </citation>
    <scope>NUCLEOTIDE SEQUENCE [LARGE SCALE GENOMIC DNA]</scope>
    <source>
        <strain evidence="6 7">CGMCC 1.12662</strain>
    </source>
</reference>
<name>A0A285IWA9_9RHOB</name>
<evidence type="ECO:0000259" key="4">
    <source>
        <dbReference type="Pfam" id="PF07687"/>
    </source>
</evidence>
<dbReference type="GO" id="GO:0016787">
    <property type="term" value="F:hydrolase activity"/>
    <property type="evidence" value="ECO:0007669"/>
    <property type="project" value="UniProtKB-KW"/>
</dbReference>
<dbReference type="Proteomes" id="UP000231702">
    <property type="component" value="Unassembled WGS sequence"/>
</dbReference>
<feature type="binding site" evidence="3">
    <location>
        <position position="163"/>
    </location>
    <ligand>
        <name>Mn(2+)</name>
        <dbReference type="ChEBI" id="CHEBI:29035"/>
        <label>2</label>
    </ligand>
</feature>
<feature type="binding site" evidence="3">
    <location>
        <position position="358"/>
    </location>
    <ligand>
        <name>Mn(2+)</name>
        <dbReference type="ChEBI" id="CHEBI:29035"/>
        <label>2</label>
    </ligand>
</feature>
<feature type="binding site" evidence="3">
    <location>
        <position position="104"/>
    </location>
    <ligand>
        <name>Mn(2+)</name>
        <dbReference type="ChEBI" id="CHEBI:29035"/>
        <label>2</label>
    </ligand>
</feature>
<keyword evidence="2 6" id="KW-0378">Hydrolase</keyword>
<evidence type="ECO:0000313" key="7">
    <source>
        <dbReference type="Proteomes" id="UP000231655"/>
    </source>
</evidence>
<dbReference type="GO" id="GO:0046872">
    <property type="term" value="F:metal ion binding"/>
    <property type="evidence" value="ECO:0007669"/>
    <property type="project" value="UniProtKB-KW"/>
</dbReference>
<organism evidence="6 7">
    <name type="scientific">Pseudooceanicola antarcticus</name>
    <dbReference type="NCBI Taxonomy" id="1247613"/>
    <lineage>
        <taxon>Bacteria</taxon>
        <taxon>Pseudomonadati</taxon>
        <taxon>Pseudomonadota</taxon>
        <taxon>Alphaproteobacteria</taxon>
        <taxon>Rhodobacterales</taxon>
        <taxon>Paracoccaceae</taxon>
        <taxon>Pseudooceanicola</taxon>
    </lineage>
</organism>
<dbReference type="InterPro" id="IPR036264">
    <property type="entry name" value="Bact_exopeptidase_dim_dom"/>
</dbReference>
<dbReference type="NCBIfam" id="TIGR01891">
    <property type="entry name" value="amidohydrolases"/>
    <property type="match status" value="1"/>
</dbReference>
<dbReference type="RefSeq" id="WP_097146015.1">
    <property type="nucleotide sequence ID" value="NZ_OBEA01000004.1"/>
</dbReference>
<dbReference type="FunFam" id="3.30.70.360:FF:000014">
    <property type="entry name" value="N-acyl-L-amino acid amidohydrolase"/>
    <property type="match status" value="1"/>
</dbReference>
<dbReference type="OrthoDB" id="9777385at2"/>
<evidence type="ECO:0000256" key="2">
    <source>
        <dbReference type="ARBA" id="ARBA00022801"/>
    </source>
</evidence>
<evidence type="ECO:0000256" key="3">
    <source>
        <dbReference type="PIRSR" id="PIRSR005962-1"/>
    </source>
</evidence>